<reference evidence="2" key="1">
    <citation type="submission" date="2017-08" db="EMBL/GenBank/DDBJ databases">
        <title>Ornithodoros erraticus midgut genes differentially expressed after blood feeding.</title>
        <authorList>
            <person name="Oleaga A."/>
        </authorList>
    </citation>
    <scope>NUCLEOTIDE SEQUENCE</scope>
    <source>
        <strain evidence="2">Female</strain>
        <tissue evidence="2">Gut</tissue>
    </source>
</reference>
<dbReference type="EMBL" id="GFWV01016946">
    <property type="protein sequence ID" value="MAA41674.1"/>
    <property type="molecule type" value="Transcribed_RNA"/>
</dbReference>
<sequence>MSTYVDRVSALSWASIWKPWGSLGLPGRLRRSEPAQGGNAAGKSSRVPIWKPWGSLGLPGRLRRSVPAQGGNAAGKSSRVLQ</sequence>
<evidence type="ECO:0000256" key="1">
    <source>
        <dbReference type="SAM" id="MobiDB-lite"/>
    </source>
</evidence>
<organism evidence="2">
    <name type="scientific">Ornithodoros erraticus</name>
    <name type="common">European soft tick</name>
    <name type="synonym">Alectorobius erraticus</name>
    <dbReference type="NCBI Taxonomy" id="265619"/>
    <lineage>
        <taxon>Eukaryota</taxon>
        <taxon>Metazoa</taxon>
        <taxon>Ecdysozoa</taxon>
        <taxon>Arthropoda</taxon>
        <taxon>Chelicerata</taxon>
        <taxon>Arachnida</taxon>
        <taxon>Acari</taxon>
        <taxon>Parasitiformes</taxon>
        <taxon>Ixodida</taxon>
        <taxon>Ixodoidea</taxon>
        <taxon>Argasidae</taxon>
        <taxon>Ornithodorinae</taxon>
        <taxon>Ornithodoros</taxon>
    </lineage>
</organism>
<feature type="region of interest" description="Disordered" evidence="1">
    <location>
        <begin position="61"/>
        <end position="82"/>
    </location>
</feature>
<dbReference type="AlphaFoldDB" id="A0A293ML97"/>
<protein>
    <submittedName>
        <fullName evidence="2">Uncharacterized protein</fullName>
    </submittedName>
</protein>
<accession>A0A293ML97</accession>
<name>A0A293ML97_ORNER</name>
<evidence type="ECO:0000313" key="2">
    <source>
        <dbReference type="EMBL" id="MAA41674.1"/>
    </source>
</evidence>
<proteinExistence type="predicted"/>